<dbReference type="InterPro" id="IPR013655">
    <property type="entry name" value="PAS_fold_3"/>
</dbReference>
<organism evidence="17 18">
    <name type="scientific">Sphingomonas taxi</name>
    <dbReference type="NCBI Taxonomy" id="1549858"/>
    <lineage>
        <taxon>Bacteria</taxon>
        <taxon>Pseudomonadati</taxon>
        <taxon>Pseudomonadota</taxon>
        <taxon>Alphaproteobacteria</taxon>
        <taxon>Sphingomonadales</taxon>
        <taxon>Sphingomonadaceae</taxon>
        <taxon>Sphingomonas</taxon>
    </lineage>
</organism>
<dbReference type="Pfam" id="PF08447">
    <property type="entry name" value="PAS_3"/>
    <property type="match status" value="1"/>
</dbReference>
<keyword evidence="8" id="KW-0808">Transferase</keyword>
<dbReference type="SMART" id="SM00086">
    <property type="entry name" value="PAC"/>
    <property type="match status" value="1"/>
</dbReference>
<evidence type="ECO:0000259" key="16">
    <source>
        <dbReference type="PROSITE" id="PS50113"/>
    </source>
</evidence>
<dbReference type="EC" id="2.7.13.3" evidence="2"/>
<dbReference type="GO" id="GO:0005524">
    <property type="term" value="F:ATP binding"/>
    <property type="evidence" value="ECO:0007669"/>
    <property type="project" value="UniProtKB-KW"/>
</dbReference>
<evidence type="ECO:0000256" key="8">
    <source>
        <dbReference type="ARBA" id="ARBA00022679"/>
    </source>
</evidence>
<comment type="catalytic activity">
    <reaction evidence="1">
        <text>ATP + protein L-histidine = ADP + protein N-phospho-L-histidine.</text>
        <dbReference type="EC" id="2.7.13.3"/>
    </reaction>
</comment>
<name>A0A2W5P258_9SPHN</name>
<dbReference type="Gene3D" id="3.30.450.40">
    <property type="match status" value="1"/>
</dbReference>
<evidence type="ECO:0000256" key="7">
    <source>
        <dbReference type="ARBA" id="ARBA00022643"/>
    </source>
</evidence>
<keyword evidence="5" id="KW-0716">Sensory transduction</keyword>
<dbReference type="InterPro" id="IPR003018">
    <property type="entry name" value="GAF"/>
</dbReference>
<evidence type="ECO:0000256" key="10">
    <source>
        <dbReference type="ARBA" id="ARBA00022741"/>
    </source>
</evidence>
<keyword evidence="6" id="KW-0285">Flavoprotein</keyword>
<dbReference type="InterPro" id="IPR001610">
    <property type="entry name" value="PAC"/>
</dbReference>
<evidence type="ECO:0000256" key="1">
    <source>
        <dbReference type="ARBA" id="ARBA00000085"/>
    </source>
</evidence>
<evidence type="ECO:0000256" key="14">
    <source>
        <dbReference type="ARBA" id="ARBA00023026"/>
    </source>
</evidence>
<evidence type="ECO:0000256" key="5">
    <source>
        <dbReference type="ARBA" id="ARBA00022606"/>
    </source>
</evidence>
<dbReference type="InterPro" id="IPR000014">
    <property type="entry name" value="PAS"/>
</dbReference>
<gene>
    <name evidence="17" type="ORF">DI544_10250</name>
</gene>
<proteinExistence type="predicted"/>
<dbReference type="SMART" id="SM00911">
    <property type="entry name" value="HWE_HK"/>
    <property type="match status" value="1"/>
</dbReference>
<evidence type="ECO:0000256" key="4">
    <source>
        <dbReference type="ARBA" id="ARBA00022553"/>
    </source>
</evidence>
<keyword evidence="10" id="KW-0547">Nucleotide-binding</keyword>
<dbReference type="InterPro" id="IPR000700">
    <property type="entry name" value="PAS-assoc_C"/>
</dbReference>
<dbReference type="EMBL" id="QFQI01000007">
    <property type="protein sequence ID" value="PZQ59891.1"/>
    <property type="molecule type" value="Genomic_DNA"/>
</dbReference>
<dbReference type="SMART" id="SM00065">
    <property type="entry name" value="GAF"/>
    <property type="match status" value="1"/>
</dbReference>
<evidence type="ECO:0000256" key="11">
    <source>
        <dbReference type="ARBA" id="ARBA00022777"/>
    </source>
</evidence>
<dbReference type="PANTHER" id="PTHR41523:SF8">
    <property type="entry name" value="ETHYLENE RESPONSE SENSOR PROTEIN"/>
    <property type="match status" value="1"/>
</dbReference>
<keyword evidence="3" id="KW-0600">Photoreceptor protein</keyword>
<dbReference type="GO" id="GO:0009881">
    <property type="term" value="F:photoreceptor activity"/>
    <property type="evidence" value="ECO:0007669"/>
    <property type="project" value="UniProtKB-KW"/>
</dbReference>
<dbReference type="Pfam" id="PF07536">
    <property type="entry name" value="HWE_HK"/>
    <property type="match status" value="1"/>
</dbReference>
<dbReference type="CDD" id="cd00130">
    <property type="entry name" value="PAS"/>
    <property type="match status" value="1"/>
</dbReference>
<keyword evidence="7" id="KW-0288">FMN</keyword>
<dbReference type="InterPro" id="IPR035965">
    <property type="entry name" value="PAS-like_dom_sf"/>
</dbReference>
<dbReference type="Proteomes" id="UP000249229">
    <property type="component" value="Unassembled WGS sequence"/>
</dbReference>
<comment type="caution">
    <text evidence="17">The sequence shown here is derived from an EMBL/GenBank/DDBJ whole genome shotgun (WGS) entry which is preliminary data.</text>
</comment>
<reference evidence="17 18" key="1">
    <citation type="submission" date="2017-08" db="EMBL/GenBank/DDBJ databases">
        <title>Infants hospitalized years apart are colonized by the same room-sourced microbial strains.</title>
        <authorList>
            <person name="Brooks B."/>
            <person name="Olm M.R."/>
            <person name="Firek B.A."/>
            <person name="Baker R."/>
            <person name="Thomas B.C."/>
            <person name="Morowitz M.J."/>
            <person name="Banfield J.F."/>
        </authorList>
    </citation>
    <scope>NUCLEOTIDE SEQUENCE [LARGE SCALE GENOMIC DNA]</scope>
    <source>
        <strain evidence="17">S2_005_001_R1_22</strain>
    </source>
</reference>
<keyword evidence="12" id="KW-0067">ATP-binding</keyword>
<keyword evidence="13" id="KW-0157">Chromophore</keyword>
<evidence type="ECO:0000313" key="17">
    <source>
        <dbReference type="EMBL" id="PZQ59891.1"/>
    </source>
</evidence>
<evidence type="ECO:0000256" key="6">
    <source>
        <dbReference type="ARBA" id="ARBA00022630"/>
    </source>
</evidence>
<dbReference type="InterPro" id="IPR011102">
    <property type="entry name" value="Sig_transdc_His_kinase_HWE"/>
</dbReference>
<evidence type="ECO:0000256" key="2">
    <source>
        <dbReference type="ARBA" id="ARBA00012438"/>
    </source>
</evidence>
<dbReference type="AlphaFoldDB" id="A0A2W5P258"/>
<dbReference type="Gene3D" id="3.30.450.20">
    <property type="entry name" value="PAS domain"/>
    <property type="match status" value="1"/>
</dbReference>
<evidence type="ECO:0000256" key="12">
    <source>
        <dbReference type="ARBA" id="ARBA00022840"/>
    </source>
</evidence>
<dbReference type="GO" id="GO:0004673">
    <property type="term" value="F:protein histidine kinase activity"/>
    <property type="evidence" value="ECO:0007669"/>
    <property type="project" value="UniProtKB-EC"/>
</dbReference>
<dbReference type="InterPro" id="IPR036890">
    <property type="entry name" value="HATPase_C_sf"/>
</dbReference>
<keyword evidence="9" id="KW-0677">Repeat</keyword>
<evidence type="ECO:0000256" key="3">
    <source>
        <dbReference type="ARBA" id="ARBA00022543"/>
    </source>
</evidence>
<evidence type="ECO:0000256" key="9">
    <source>
        <dbReference type="ARBA" id="ARBA00022737"/>
    </source>
</evidence>
<protein>
    <recommendedName>
        <fullName evidence="2">histidine kinase</fullName>
        <ecNumber evidence="2">2.7.13.3</ecNumber>
    </recommendedName>
</protein>
<keyword evidence="4" id="KW-0597">Phosphoprotein</keyword>
<evidence type="ECO:0000256" key="15">
    <source>
        <dbReference type="ARBA" id="ARBA00023170"/>
    </source>
</evidence>
<dbReference type="FunFam" id="3.30.450.20:FF:000099">
    <property type="entry name" value="Sensory box sensor histidine kinase"/>
    <property type="match status" value="1"/>
</dbReference>
<feature type="domain" description="PAC" evidence="16">
    <location>
        <begin position="267"/>
        <end position="319"/>
    </location>
</feature>
<dbReference type="PANTHER" id="PTHR41523">
    <property type="entry name" value="TWO-COMPONENT SYSTEM SENSOR PROTEIN"/>
    <property type="match status" value="1"/>
</dbReference>
<dbReference type="Pfam" id="PF13185">
    <property type="entry name" value="GAF_2"/>
    <property type="match status" value="1"/>
</dbReference>
<dbReference type="SUPFAM" id="SSF55781">
    <property type="entry name" value="GAF domain-like"/>
    <property type="match status" value="1"/>
</dbReference>
<evidence type="ECO:0000256" key="13">
    <source>
        <dbReference type="ARBA" id="ARBA00022991"/>
    </source>
</evidence>
<dbReference type="NCBIfam" id="TIGR00229">
    <property type="entry name" value="sensory_box"/>
    <property type="match status" value="1"/>
</dbReference>
<dbReference type="InterPro" id="IPR029016">
    <property type="entry name" value="GAF-like_dom_sf"/>
</dbReference>
<dbReference type="PROSITE" id="PS50113">
    <property type="entry name" value="PAC"/>
    <property type="match status" value="1"/>
</dbReference>
<evidence type="ECO:0000313" key="18">
    <source>
        <dbReference type="Proteomes" id="UP000249229"/>
    </source>
</evidence>
<accession>A0A2W5P258</accession>
<keyword evidence="14" id="KW-0843">Virulence</keyword>
<sequence>MKAEFHDETDLLATLARKNAVLQGINRIFHEALAASSEEALGRLCLAVAEDLTGASFGFMGELNAAGDRLNDLAVSDRGRAAFAATWPDGAPDAAPTDMVVHGLYGRTLRDDCSVIVNDPATHPDRIGTPAGHPGLDSFMGVPLHRDGRLIGMIGLGNRPGGFREVDRLAVEELAPAVVQALFGRRAEIALRESEDIRRMSMELMPAMLWHTDANGGAPVSNGQWSELTGQSAADMAEGGWAAALHPDDAEATLAAFRHAVATGEPLERQLRIRCRDGDSRWFLARQVPLRDEHGTVTRWFGAATDIHELHLLEERQRRLLAELQHRVRSILTAVRLVFAHTVEAGGALEDITDHFRGRLDALARTQAVVTRTANGHVDLENLIRDELLSVGVLDGEAVTITGPDVSLPPAAAEALGLAIHELATNAVKYGALRTPGASLAINWTTDLDCGAAVRLHLIWWEQGVPAVSVSPNRHGFGSQLIRDALPHRLGAETRLTFQGGGVHCTIMLPLAGEGMGR</sequence>
<dbReference type="SUPFAM" id="SSF55785">
    <property type="entry name" value="PYP-like sensor domain (PAS domain)"/>
    <property type="match status" value="1"/>
</dbReference>
<keyword evidence="15" id="KW-0675">Receptor</keyword>
<dbReference type="Gene3D" id="3.30.565.10">
    <property type="entry name" value="Histidine kinase-like ATPase, C-terminal domain"/>
    <property type="match status" value="1"/>
</dbReference>
<keyword evidence="11" id="KW-0418">Kinase</keyword>